<dbReference type="AlphaFoldDB" id="A0ABD2B6U4"/>
<dbReference type="Proteomes" id="UP001607302">
    <property type="component" value="Unassembled WGS sequence"/>
</dbReference>
<name>A0ABD2B6U4_VESSQ</name>
<evidence type="ECO:0000313" key="1">
    <source>
        <dbReference type="EMBL" id="KAL2728436.1"/>
    </source>
</evidence>
<evidence type="ECO:0000313" key="2">
    <source>
        <dbReference type="Proteomes" id="UP001607302"/>
    </source>
</evidence>
<proteinExistence type="predicted"/>
<protein>
    <submittedName>
        <fullName evidence="1">Uncharacterized protein</fullName>
    </submittedName>
</protein>
<organism evidence="1 2">
    <name type="scientific">Vespula squamosa</name>
    <name type="common">Southern yellow jacket</name>
    <name type="synonym">Wasp</name>
    <dbReference type="NCBI Taxonomy" id="30214"/>
    <lineage>
        <taxon>Eukaryota</taxon>
        <taxon>Metazoa</taxon>
        <taxon>Ecdysozoa</taxon>
        <taxon>Arthropoda</taxon>
        <taxon>Hexapoda</taxon>
        <taxon>Insecta</taxon>
        <taxon>Pterygota</taxon>
        <taxon>Neoptera</taxon>
        <taxon>Endopterygota</taxon>
        <taxon>Hymenoptera</taxon>
        <taxon>Apocrita</taxon>
        <taxon>Aculeata</taxon>
        <taxon>Vespoidea</taxon>
        <taxon>Vespidae</taxon>
        <taxon>Vespinae</taxon>
        <taxon>Vespula</taxon>
    </lineage>
</organism>
<dbReference type="EMBL" id="JAUDFV010000132">
    <property type="protein sequence ID" value="KAL2728436.1"/>
    <property type="molecule type" value="Genomic_DNA"/>
</dbReference>
<gene>
    <name evidence="1" type="ORF">V1478_006068</name>
</gene>
<keyword evidence="2" id="KW-1185">Reference proteome</keyword>
<accession>A0ABD2B6U4</accession>
<sequence>MKCISAMKERNDFYNSAGWKSIKDNFTELWLCKINKSSPLSGIFNEVLIMFLKYHKYNINLKNHLVPDEPFNCIA</sequence>
<reference evidence="1 2" key="1">
    <citation type="journal article" date="2024" name="Ann. Entomol. Soc. Am.">
        <title>Genomic analyses of the southern and eastern yellowjacket wasps (Hymenoptera: Vespidae) reveal evolutionary signatures of social life.</title>
        <authorList>
            <person name="Catto M.A."/>
            <person name="Caine P.B."/>
            <person name="Orr S.E."/>
            <person name="Hunt B.G."/>
            <person name="Goodisman M.A.D."/>
        </authorList>
    </citation>
    <scope>NUCLEOTIDE SEQUENCE [LARGE SCALE GENOMIC DNA]</scope>
    <source>
        <strain evidence="1">233</strain>
        <tissue evidence="1">Head and thorax</tissue>
    </source>
</reference>
<comment type="caution">
    <text evidence="1">The sequence shown here is derived from an EMBL/GenBank/DDBJ whole genome shotgun (WGS) entry which is preliminary data.</text>
</comment>